<reference evidence="3" key="1">
    <citation type="journal article" date="2020" name="Stud. Mycol.">
        <title>101 Dothideomycetes genomes: a test case for predicting lifestyles and emergence of pathogens.</title>
        <authorList>
            <person name="Haridas S."/>
            <person name="Albert R."/>
            <person name="Binder M."/>
            <person name="Bloem J."/>
            <person name="Labutti K."/>
            <person name="Salamov A."/>
            <person name="Andreopoulos B."/>
            <person name="Baker S."/>
            <person name="Barry K."/>
            <person name="Bills G."/>
            <person name="Bluhm B."/>
            <person name="Cannon C."/>
            <person name="Castanera R."/>
            <person name="Culley D."/>
            <person name="Daum C."/>
            <person name="Ezra D."/>
            <person name="Gonzalez J."/>
            <person name="Henrissat B."/>
            <person name="Kuo A."/>
            <person name="Liang C."/>
            <person name="Lipzen A."/>
            <person name="Lutzoni F."/>
            <person name="Magnuson J."/>
            <person name="Mondo S."/>
            <person name="Nolan M."/>
            <person name="Ohm R."/>
            <person name="Pangilinan J."/>
            <person name="Park H.-J."/>
            <person name="Ramirez L."/>
            <person name="Alfaro M."/>
            <person name="Sun H."/>
            <person name="Tritt A."/>
            <person name="Yoshinaga Y."/>
            <person name="Zwiers L.-H."/>
            <person name="Turgeon B."/>
            <person name="Goodwin S."/>
            <person name="Spatafora J."/>
            <person name="Crous P."/>
            <person name="Grigoriev I."/>
        </authorList>
    </citation>
    <scope>NUCLEOTIDE SEQUENCE</scope>
    <source>
        <strain evidence="3">CBS 122368</strain>
    </source>
</reference>
<feature type="transmembrane region" description="Helical" evidence="2">
    <location>
        <begin position="790"/>
        <end position="810"/>
    </location>
</feature>
<sequence length="977" mass="112226">MSNERGAYAFFRGLADRDSYDGGYGLGADAKYSLTDHVMIGLALKCLEELGISTPKEDLDPQHPWFYYSYEEVKRKTLKRFTTVNPISKKRTLATSRWPNRTRFLLHSKDTFLFFAVNMDYFNGFKRSTTSSTHGSKASKSAKPADAWRYTDDRWAKLLEAQAYHDEFQYLEWEKPLWYALVFVLVCTGRRVNNQSSEVLINETQTTLLGSSWYNGMFPGLLGRKKKPVPHERESERDSYWFSTFEISNILWTFGSDSTSAMASQPSSTPPIRTTNVNPVNNKDATGTGQQVEKHAPFINLSPPKDLLGRDILSDDWLQDSPAVLKFDPEPMSTSAASDDTSTQISSGPTFHVTGVVIDVPRYSLGTEISKPQVTTQMFDALRKRRTVWDSKKRIIWLINWDEEIQKEVYDACSEVELKNAQSFFGRHVSREKYFLDSATATLNEWETELHLSFFRISKVFDGSLHPLAKGKFLASTAMSFRFSGDFSDRYWTCYFLEHGSTSYKATDLGSRLIPPPTCGIRGDLDLQKNDDDGLGPAKRREKRCDVFAKPWQQRRVLELLIYVKMLEELHHNTDEVLSTVKELALRLDKKEGADPEMNPFKTAIEEADRLRKLGTTEDYTSIADEWQRFQQILLVIEENLTDNIEKIKQWDSREGDRQSQQPRWTDRDKRLHFTTILRLRIMSQRQAKEIERLNDDVRAFRESLPRQLETIREDINFRGSQNINLFTYVTVVFLPLGFATGLLSMSGAPDHALLMNLVTLSLGALGITLFALLNAEAGKAIVTPPVKRYLWATQMLWKLTTYTFFYTIVERTVYRAQYRERQQTSTNEGLSNKNPPDQRTPNQSTSQKGPAKQQLGSKKSASVEPGPERPGQLQTVERQPAHEQTSKEQQQRRAVMEDAESTNDSIWPERWRQKYNTVKMFSYRKAVQEAEKQNKIAKRKLQQNNRSSRPNKLDNPFSPDLEKGVCNGQNLESPTV</sequence>
<keyword evidence="2" id="KW-0472">Membrane</keyword>
<dbReference type="RefSeq" id="XP_033683576.1">
    <property type="nucleotide sequence ID" value="XM_033834973.1"/>
</dbReference>
<evidence type="ECO:0008006" key="5">
    <source>
        <dbReference type="Google" id="ProtNLM"/>
    </source>
</evidence>
<dbReference type="GO" id="GO:0046873">
    <property type="term" value="F:metal ion transmembrane transporter activity"/>
    <property type="evidence" value="ECO:0007669"/>
    <property type="project" value="InterPro"/>
</dbReference>
<feature type="region of interest" description="Disordered" evidence="1">
    <location>
        <begin position="823"/>
        <end position="906"/>
    </location>
</feature>
<evidence type="ECO:0000256" key="2">
    <source>
        <dbReference type="SAM" id="Phobius"/>
    </source>
</evidence>
<feature type="region of interest" description="Disordered" evidence="1">
    <location>
        <begin position="930"/>
        <end position="977"/>
    </location>
</feature>
<dbReference type="Proteomes" id="UP000800094">
    <property type="component" value="Unassembled WGS sequence"/>
</dbReference>
<dbReference type="GeneID" id="54588303"/>
<feature type="compositionally biased region" description="Polar residues" evidence="1">
    <location>
        <begin position="824"/>
        <end position="861"/>
    </location>
</feature>
<name>A0A6A6IF97_9PLEO</name>
<keyword evidence="4" id="KW-1185">Reference proteome</keyword>
<dbReference type="InterPro" id="IPR002523">
    <property type="entry name" value="MgTranspt_CorA/ZnTranspt_ZntB"/>
</dbReference>
<evidence type="ECO:0000313" key="3">
    <source>
        <dbReference type="EMBL" id="KAF2248572.1"/>
    </source>
</evidence>
<evidence type="ECO:0000256" key="1">
    <source>
        <dbReference type="SAM" id="MobiDB-lite"/>
    </source>
</evidence>
<dbReference type="EMBL" id="ML987196">
    <property type="protein sequence ID" value="KAF2248572.1"/>
    <property type="molecule type" value="Genomic_DNA"/>
</dbReference>
<evidence type="ECO:0000313" key="4">
    <source>
        <dbReference type="Proteomes" id="UP000800094"/>
    </source>
</evidence>
<proteinExistence type="predicted"/>
<keyword evidence="2" id="KW-1133">Transmembrane helix</keyword>
<dbReference type="Pfam" id="PF01544">
    <property type="entry name" value="CorA"/>
    <property type="match status" value="1"/>
</dbReference>
<protein>
    <recommendedName>
        <fullName evidence="5">Mg2+ transporter zinc transport protein</fullName>
    </recommendedName>
</protein>
<gene>
    <name evidence="3" type="ORF">BU26DRAFT_596557</name>
</gene>
<feature type="compositionally biased region" description="Basic and acidic residues" evidence="1">
    <location>
        <begin position="880"/>
        <end position="897"/>
    </location>
</feature>
<keyword evidence="2" id="KW-0812">Transmembrane</keyword>
<accession>A0A6A6IF97</accession>
<dbReference type="GO" id="GO:0016020">
    <property type="term" value="C:membrane"/>
    <property type="evidence" value="ECO:0007669"/>
    <property type="project" value="InterPro"/>
</dbReference>
<feature type="compositionally biased region" description="Polar residues" evidence="1">
    <location>
        <begin position="968"/>
        <end position="977"/>
    </location>
</feature>
<feature type="transmembrane region" description="Helical" evidence="2">
    <location>
        <begin position="753"/>
        <end position="774"/>
    </location>
</feature>
<organism evidence="3 4">
    <name type="scientific">Trematosphaeria pertusa</name>
    <dbReference type="NCBI Taxonomy" id="390896"/>
    <lineage>
        <taxon>Eukaryota</taxon>
        <taxon>Fungi</taxon>
        <taxon>Dikarya</taxon>
        <taxon>Ascomycota</taxon>
        <taxon>Pezizomycotina</taxon>
        <taxon>Dothideomycetes</taxon>
        <taxon>Pleosporomycetidae</taxon>
        <taxon>Pleosporales</taxon>
        <taxon>Massarineae</taxon>
        <taxon>Trematosphaeriaceae</taxon>
        <taxon>Trematosphaeria</taxon>
    </lineage>
</organism>
<feature type="transmembrane region" description="Helical" evidence="2">
    <location>
        <begin position="726"/>
        <end position="746"/>
    </location>
</feature>
<dbReference type="OrthoDB" id="5361176at2759"/>
<dbReference type="AlphaFoldDB" id="A0A6A6IF97"/>